<dbReference type="SUPFAM" id="SSF55874">
    <property type="entry name" value="ATPase domain of HSP90 chaperone/DNA topoisomerase II/histidine kinase"/>
    <property type="match status" value="1"/>
</dbReference>
<dbReference type="InterPro" id="IPR029016">
    <property type="entry name" value="GAF-like_dom_sf"/>
</dbReference>
<dbReference type="Gene3D" id="3.30.450.20">
    <property type="entry name" value="PAS domain"/>
    <property type="match status" value="1"/>
</dbReference>
<evidence type="ECO:0000256" key="4">
    <source>
        <dbReference type="ARBA" id="ARBA00022679"/>
    </source>
</evidence>
<dbReference type="KEGG" id="cant:NCTC13489_01373"/>
<dbReference type="Pfam" id="PF02518">
    <property type="entry name" value="HATPase_c"/>
    <property type="match status" value="1"/>
</dbReference>
<dbReference type="EMBL" id="LR134441">
    <property type="protein sequence ID" value="VEH99174.1"/>
    <property type="molecule type" value="Genomic_DNA"/>
</dbReference>
<evidence type="ECO:0000256" key="6">
    <source>
        <dbReference type="ARBA" id="ARBA00023012"/>
    </source>
</evidence>
<evidence type="ECO:0000256" key="5">
    <source>
        <dbReference type="ARBA" id="ARBA00022777"/>
    </source>
</evidence>
<name>A0A448NR05_9FLAO</name>
<dbReference type="PROSITE" id="PS50109">
    <property type="entry name" value="HIS_KIN"/>
    <property type="match status" value="1"/>
</dbReference>
<evidence type="ECO:0000256" key="2">
    <source>
        <dbReference type="ARBA" id="ARBA00012438"/>
    </source>
</evidence>
<dbReference type="SMART" id="SM00387">
    <property type="entry name" value="HATPase_c"/>
    <property type="match status" value="1"/>
</dbReference>
<dbReference type="PANTHER" id="PTHR43711:SF26">
    <property type="entry name" value="SENSOR HISTIDINE KINASE RCSC"/>
    <property type="match status" value="1"/>
</dbReference>
<comment type="catalytic activity">
    <reaction evidence="1">
        <text>ATP + protein L-histidine = ADP + protein N-phospho-L-histidine.</text>
        <dbReference type="EC" id="2.7.13.3"/>
    </reaction>
</comment>
<dbReference type="PANTHER" id="PTHR43711">
    <property type="entry name" value="TWO-COMPONENT HISTIDINE KINASE"/>
    <property type="match status" value="1"/>
</dbReference>
<dbReference type="Pfam" id="PF00512">
    <property type="entry name" value="HisKA"/>
    <property type="match status" value="1"/>
</dbReference>
<accession>A0A448NR05</accession>
<dbReference type="InterPro" id="IPR050736">
    <property type="entry name" value="Sensor_HK_Regulatory"/>
</dbReference>
<protein>
    <recommendedName>
        <fullName evidence="2">histidine kinase</fullName>
        <ecNumber evidence="2">2.7.13.3</ecNumber>
    </recommendedName>
</protein>
<dbReference type="InterPro" id="IPR036097">
    <property type="entry name" value="HisK_dim/P_sf"/>
</dbReference>
<dbReference type="Gene3D" id="1.10.287.130">
    <property type="match status" value="1"/>
</dbReference>
<dbReference type="CDD" id="cd00075">
    <property type="entry name" value="HATPase"/>
    <property type="match status" value="1"/>
</dbReference>
<organism evidence="8 9">
    <name type="scientific">Kaistella antarctica</name>
    <dbReference type="NCBI Taxonomy" id="266748"/>
    <lineage>
        <taxon>Bacteria</taxon>
        <taxon>Pseudomonadati</taxon>
        <taxon>Bacteroidota</taxon>
        <taxon>Flavobacteriia</taxon>
        <taxon>Flavobacteriales</taxon>
        <taxon>Weeksellaceae</taxon>
        <taxon>Chryseobacterium group</taxon>
        <taxon>Kaistella</taxon>
    </lineage>
</organism>
<keyword evidence="5" id="KW-0418">Kinase</keyword>
<evidence type="ECO:0000259" key="7">
    <source>
        <dbReference type="PROSITE" id="PS50109"/>
    </source>
</evidence>
<evidence type="ECO:0000313" key="8">
    <source>
        <dbReference type="EMBL" id="VEH99174.1"/>
    </source>
</evidence>
<evidence type="ECO:0000256" key="1">
    <source>
        <dbReference type="ARBA" id="ARBA00000085"/>
    </source>
</evidence>
<evidence type="ECO:0000313" key="9">
    <source>
        <dbReference type="Proteomes" id="UP000270036"/>
    </source>
</evidence>
<dbReference type="Gene3D" id="3.30.450.40">
    <property type="match status" value="1"/>
</dbReference>
<dbReference type="PRINTS" id="PR00344">
    <property type="entry name" value="BCTRLSENSOR"/>
</dbReference>
<dbReference type="FunFam" id="3.30.565.10:FF:000006">
    <property type="entry name" value="Sensor histidine kinase WalK"/>
    <property type="match status" value="1"/>
</dbReference>
<dbReference type="EC" id="2.7.13.3" evidence="2"/>
<dbReference type="InterPro" id="IPR036890">
    <property type="entry name" value="HATPase_C_sf"/>
</dbReference>
<reference evidence="8 9" key="1">
    <citation type="submission" date="2018-12" db="EMBL/GenBank/DDBJ databases">
        <authorList>
            <consortium name="Pathogen Informatics"/>
        </authorList>
    </citation>
    <scope>NUCLEOTIDE SEQUENCE [LARGE SCALE GENOMIC DNA]</scope>
    <source>
        <strain evidence="8 9">NCTC13489</strain>
    </source>
</reference>
<proteinExistence type="predicted"/>
<dbReference type="Proteomes" id="UP000270036">
    <property type="component" value="Chromosome"/>
</dbReference>
<dbReference type="InterPro" id="IPR004358">
    <property type="entry name" value="Sig_transdc_His_kin-like_C"/>
</dbReference>
<keyword evidence="4 8" id="KW-0808">Transferase</keyword>
<keyword evidence="6" id="KW-0902">Two-component regulatory system</keyword>
<evidence type="ECO:0000256" key="3">
    <source>
        <dbReference type="ARBA" id="ARBA00022553"/>
    </source>
</evidence>
<dbReference type="Gene3D" id="3.30.565.10">
    <property type="entry name" value="Histidine kinase-like ATPase, C-terminal domain"/>
    <property type="match status" value="1"/>
</dbReference>
<dbReference type="SUPFAM" id="SSF47384">
    <property type="entry name" value="Homodimeric domain of signal transducing histidine kinase"/>
    <property type="match status" value="1"/>
</dbReference>
<dbReference type="AlphaFoldDB" id="A0A448NR05"/>
<dbReference type="SMART" id="SM00388">
    <property type="entry name" value="HisKA"/>
    <property type="match status" value="1"/>
</dbReference>
<dbReference type="GO" id="GO:0000155">
    <property type="term" value="F:phosphorelay sensor kinase activity"/>
    <property type="evidence" value="ECO:0007669"/>
    <property type="project" value="InterPro"/>
</dbReference>
<dbReference type="InterPro" id="IPR005467">
    <property type="entry name" value="His_kinase_dom"/>
</dbReference>
<dbReference type="InterPro" id="IPR003661">
    <property type="entry name" value="HisK_dim/P_dom"/>
</dbReference>
<sequence>MQEILKDNTRDILDLIIQNKPIKIICVQIMKTLEAYFKEETLSIALLDQENKTFNHLSGSELPKYIASKINIFLKNEYDVDDKNGLESYKIFPMMSANEKILGVITISNISSTEHSKEEKDFIEEMSQLATIAIENNYNNKTLRQNEIKLTEYAQKLEQKVQQRTKEVMATVQKLIVSNLNLEDQIRLAQLAESEAISNKNIASKIAKNFPNGFVAVMNKHAQVMFAEGDALAQLGMKAIFKEGMKLDDISFFSQGRKQEIKENIRKTFSGEHLSFEIKYKKRYFAVNTAPLVDKNNIITNVLHVYNDISKQKDIEFAIQNALETEQELNDLKSRFISMASHEFRTPLSAILTSAILIGKQNGQGKEEKREKYLAQIERNVNNLTVILNDFLSLSKLEEGKLVAIPERFDLVSYSEKLVKEINMNLKKGQIINVSSLSVDLFVQLDVKLLNHILNNLLSNAIKYSPEESIINLHISKDEENAVIEITDPGIGIPLEEQKHLFLRFFRAKNAANIEGTGLGLNIVKQYTELMDGTIQFKSEIDSGTTVWVSLPIQNKQ</sequence>
<feature type="domain" description="Histidine kinase" evidence="7">
    <location>
        <begin position="339"/>
        <end position="555"/>
    </location>
</feature>
<dbReference type="CDD" id="cd00082">
    <property type="entry name" value="HisKA"/>
    <property type="match status" value="1"/>
</dbReference>
<dbReference type="InterPro" id="IPR003594">
    <property type="entry name" value="HATPase_dom"/>
</dbReference>
<dbReference type="SUPFAM" id="SSF55781">
    <property type="entry name" value="GAF domain-like"/>
    <property type="match status" value="1"/>
</dbReference>
<dbReference type="OrthoDB" id="9808408at2"/>
<keyword evidence="3" id="KW-0597">Phosphoprotein</keyword>
<gene>
    <name evidence="8" type="primary">phoR_3</name>
    <name evidence="8" type="ORF">NCTC13489_01373</name>
</gene>